<name>A0A1L8CRS9_9THEO</name>
<proteinExistence type="predicted"/>
<dbReference type="AlphaFoldDB" id="A0A1L8CRS9"/>
<accession>A0A1L8CRS9</accession>
<organism evidence="3 4">
    <name type="scientific">Carboxydothermus pertinax</name>
    <dbReference type="NCBI Taxonomy" id="870242"/>
    <lineage>
        <taxon>Bacteria</taxon>
        <taxon>Bacillati</taxon>
        <taxon>Bacillota</taxon>
        <taxon>Clostridia</taxon>
        <taxon>Thermoanaerobacterales</taxon>
        <taxon>Thermoanaerobacteraceae</taxon>
        <taxon>Carboxydothermus</taxon>
    </lineage>
</organism>
<keyword evidence="4" id="KW-1185">Reference proteome</keyword>
<evidence type="ECO:0000313" key="3">
    <source>
        <dbReference type="EMBL" id="GAV21631.1"/>
    </source>
</evidence>
<sequence length="188" mass="20890">MLNSAFLGWFQKCLARFNLKFLSVAAVGSFMSIGLISYLGFFYEKALIFPSFASSAVVLFMTPRLMLRQVKNVLGGQLVSALVGVTIYKIFGSSWWAISLGVSIALVMMILTDTIHPPGGATAFAAIALHEDYLFVIKPVFLGMVLLILIALMIQFCAGLKKDNFKTIGSFLIEARNFYKQFKEKNYQ</sequence>
<feature type="domain" description="HPP transmembrane region" evidence="2">
    <location>
        <begin position="17"/>
        <end position="156"/>
    </location>
</feature>
<dbReference type="RefSeq" id="WP_075858082.1">
    <property type="nucleotide sequence ID" value="NZ_BDJK01000003.1"/>
</dbReference>
<dbReference type="Proteomes" id="UP000187485">
    <property type="component" value="Unassembled WGS sequence"/>
</dbReference>
<evidence type="ECO:0000256" key="1">
    <source>
        <dbReference type="SAM" id="Phobius"/>
    </source>
</evidence>
<feature type="transmembrane region" description="Helical" evidence="1">
    <location>
        <begin position="47"/>
        <end position="66"/>
    </location>
</feature>
<dbReference type="EMBL" id="BDJK01000003">
    <property type="protein sequence ID" value="GAV21631.1"/>
    <property type="molecule type" value="Genomic_DNA"/>
</dbReference>
<evidence type="ECO:0000259" key="2">
    <source>
        <dbReference type="Pfam" id="PF04982"/>
    </source>
</evidence>
<keyword evidence="1" id="KW-0812">Transmembrane</keyword>
<comment type="caution">
    <text evidence="3">The sequence shown here is derived from an EMBL/GenBank/DDBJ whole genome shotgun (WGS) entry which is preliminary data.</text>
</comment>
<dbReference type="PANTHER" id="PTHR33741:SF5">
    <property type="entry name" value="TRANSMEMBRANE PROTEIN DDB_G0269096-RELATED"/>
    <property type="match status" value="1"/>
</dbReference>
<gene>
    <name evidence="3" type="ORF">cpu_01410</name>
</gene>
<dbReference type="Pfam" id="PF04982">
    <property type="entry name" value="TM_HPP"/>
    <property type="match status" value="1"/>
</dbReference>
<protein>
    <submittedName>
        <fullName evidence="3">HPP family protein</fullName>
    </submittedName>
</protein>
<reference evidence="4" key="1">
    <citation type="submission" date="2016-12" db="EMBL/GenBank/DDBJ databases">
        <title>Draft Genome Sequences od Carboxydothermus pertinax and islandicus, Hydrogenogenic Carboxydotrophic Bacteria.</title>
        <authorList>
            <person name="Fukuyama Y."/>
            <person name="Ohmae K."/>
            <person name="Yoneda Y."/>
            <person name="Yoshida T."/>
            <person name="Sako Y."/>
        </authorList>
    </citation>
    <scope>NUCLEOTIDE SEQUENCE [LARGE SCALE GENOMIC DNA]</scope>
    <source>
        <strain evidence="4">Ug1</strain>
    </source>
</reference>
<feature type="transmembrane region" description="Helical" evidence="1">
    <location>
        <begin position="21"/>
        <end position="41"/>
    </location>
</feature>
<keyword evidence="1" id="KW-1133">Transmembrane helix</keyword>
<dbReference type="PANTHER" id="PTHR33741">
    <property type="entry name" value="TRANSMEMBRANE PROTEIN DDB_G0269096-RELATED"/>
    <property type="match status" value="1"/>
</dbReference>
<evidence type="ECO:0000313" key="4">
    <source>
        <dbReference type="Proteomes" id="UP000187485"/>
    </source>
</evidence>
<keyword evidence="1" id="KW-0472">Membrane</keyword>
<dbReference type="InterPro" id="IPR058581">
    <property type="entry name" value="TM_HPP"/>
</dbReference>
<dbReference type="OrthoDB" id="9811720at2"/>
<feature type="transmembrane region" description="Helical" evidence="1">
    <location>
        <begin position="78"/>
        <end position="111"/>
    </location>
</feature>
<dbReference type="InterPro" id="IPR007065">
    <property type="entry name" value="HPP"/>
</dbReference>
<dbReference type="STRING" id="870242.cpu_01410"/>
<feature type="transmembrane region" description="Helical" evidence="1">
    <location>
        <begin position="140"/>
        <end position="160"/>
    </location>
</feature>